<keyword evidence="1" id="KW-0472">Membrane</keyword>
<dbReference type="Proteomes" id="UP000593591">
    <property type="component" value="Chromosome"/>
</dbReference>
<gene>
    <name evidence="2" type="ORF">DYE49_01020</name>
</gene>
<feature type="transmembrane region" description="Helical" evidence="1">
    <location>
        <begin position="6"/>
        <end position="24"/>
    </location>
</feature>
<protein>
    <recommendedName>
        <fullName evidence="4">MtN3 and saliva related transmembrane protein</fullName>
    </recommendedName>
</protein>
<keyword evidence="1" id="KW-0812">Transmembrane</keyword>
<dbReference type="AlphaFoldDB" id="A0A7M1XHZ8"/>
<dbReference type="Gene3D" id="1.20.1280.290">
    <property type="match status" value="1"/>
</dbReference>
<dbReference type="InterPro" id="IPR004316">
    <property type="entry name" value="SWEET_rpt"/>
</dbReference>
<evidence type="ECO:0000313" key="2">
    <source>
        <dbReference type="EMBL" id="QOS39109.1"/>
    </source>
</evidence>
<evidence type="ECO:0008006" key="4">
    <source>
        <dbReference type="Google" id="ProtNLM"/>
    </source>
</evidence>
<dbReference type="Pfam" id="PF03083">
    <property type="entry name" value="MtN3_slv"/>
    <property type="match status" value="1"/>
</dbReference>
<name>A0A7M1XHZ8_9SPIR</name>
<feature type="transmembrane region" description="Helical" evidence="1">
    <location>
        <begin position="36"/>
        <end position="56"/>
    </location>
</feature>
<dbReference type="KEGG" id="trc:DYE49_01020"/>
<keyword evidence="1" id="KW-1133">Transmembrane helix</keyword>
<organism evidence="2 3">
    <name type="scientific">Treponema rectale</name>
    <dbReference type="NCBI Taxonomy" id="744512"/>
    <lineage>
        <taxon>Bacteria</taxon>
        <taxon>Pseudomonadati</taxon>
        <taxon>Spirochaetota</taxon>
        <taxon>Spirochaetia</taxon>
        <taxon>Spirochaetales</taxon>
        <taxon>Treponemataceae</taxon>
        <taxon>Treponema</taxon>
    </lineage>
</organism>
<accession>A0A7M1XHZ8</accession>
<proteinExistence type="predicted"/>
<dbReference type="EMBL" id="CP031517">
    <property type="protein sequence ID" value="QOS39109.1"/>
    <property type="molecule type" value="Genomic_DNA"/>
</dbReference>
<feature type="transmembrane region" description="Helical" evidence="1">
    <location>
        <begin position="62"/>
        <end position="82"/>
    </location>
</feature>
<reference evidence="2 3" key="1">
    <citation type="submission" date="2018-08" db="EMBL/GenBank/DDBJ databases">
        <title>The first complete genome of Treponema rectale (CHPAT), a commensal spirochete of the bovine rectum.</title>
        <authorList>
            <person name="Staton G.J."/>
            <person name="Clegg S.R."/>
            <person name="Carter S.D."/>
            <person name="Radford A.D."/>
            <person name="Darby A."/>
            <person name="Hall N."/>
            <person name="Birtles R.J."/>
            <person name="Evans N.J."/>
        </authorList>
    </citation>
    <scope>NUCLEOTIDE SEQUENCE [LARGE SCALE GENOMIC DNA]</scope>
    <source>
        <strain evidence="2 3">CHPA</strain>
    </source>
</reference>
<evidence type="ECO:0000313" key="3">
    <source>
        <dbReference type="Proteomes" id="UP000593591"/>
    </source>
</evidence>
<sequence>MNIFEIIGFIATTLTTACSLPQLVKIIKTKDSKSVSFLMYFMMTIGYALWIVYGVYSSSLQIILGNAIGSLILGTIMTIKLMNMIKGVDEKEFPFIKKKHPLDFSHIENTKNEEVKEVLVENEEPSVQMAHKEEEISSLVERLKNL</sequence>
<dbReference type="GO" id="GO:0016020">
    <property type="term" value="C:membrane"/>
    <property type="evidence" value="ECO:0007669"/>
    <property type="project" value="InterPro"/>
</dbReference>
<evidence type="ECO:0000256" key="1">
    <source>
        <dbReference type="SAM" id="Phobius"/>
    </source>
</evidence>